<comment type="caution">
    <text evidence="2">The sequence shown here is derived from an EMBL/GenBank/DDBJ whole genome shotgun (WGS) entry which is preliminary data.</text>
</comment>
<proteinExistence type="predicted"/>
<name>A0A1F6G900_9PROT</name>
<accession>A0A1F6G900</accession>
<dbReference type="AlphaFoldDB" id="A0A1F6G900"/>
<evidence type="ECO:0000313" key="2">
    <source>
        <dbReference type="EMBL" id="OGG94597.1"/>
    </source>
</evidence>
<dbReference type="Proteomes" id="UP000178449">
    <property type="component" value="Unassembled WGS sequence"/>
</dbReference>
<reference evidence="2 3" key="1">
    <citation type="journal article" date="2016" name="Nat. Commun.">
        <title>Thousands of microbial genomes shed light on interconnected biogeochemical processes in an aquifer system.</title>
        <authorList>
            <person name="Anantharaman K."/>
            <person name="Brown C.T."/>
            <person name="Hug L.A."/>
            <person name="Sharon I."/>
            <person name="Castelle C.J."/>
            <person name="Probst A.J."/>
            <person name="Thomas B.C."/>
            <person name="Singh A."/>
            <person name="Wilkins M.J."/>
            <person name="Karaoz U."/>
            <person name="Brodie E.L."/>
            <person name="Williams K.H."/>
            <person name="Hubbard S.S."/>
            <person name="Banfield J.F."/>
        </authorList>
    </citation>
    <scope>NUCLEOTIDE SEQUENCE [LARGE SCALE GENOMIC DNA]</scope>
</reference>
<gene>
    <name evidence="2" type="ORF">A2527_05275</name>
</gene>
<keyword evidence="1" id="KW-0175">Coiled coil</keyword>
<sequence length="90" mass="9671">MSAKAFFIGLSAGLAAGYFAQALANKNQEELQEILDGLPKSFKLGSGLDLDELLAQKNKLEELIKQKAEDLKRYAAEKKGKSGDSDPQAG</sequence>
<dbReference type="EMBL" id="MFNE01000036">
    <property type="protein sequence ID" value="OGG94597.1"/>
    <property type="molecule type" value="Genomic_DNA"/>
</dbReference>
<evidence type="ECO:0000256" key="1">
    <source>
        <dbReference type="SAM" id="Coils"/>
    </source>
</evidence>
<organism evidence="2 3">
    <name type="scientific">Candidatus Lambdaproteobacteria bacterium RIFOXYD2_FULL_50_16</name>
    <dbReference type="NCBI Taxonomy" id="1817772"/>
    <lineage>
        <taxon>Bacteria</taxon>
        <taxon>Pseudomonadati</taxon>
        <taxon>Pseudomonadota</taxon>
        <taxon>Candidatus Lambdaproteobacteria</taxon>
    </lineage>
</organism>
<evidence type="ECO:0008006" key="4">
    <source>
        <dbReference type="Google" id="ProtNLM"/>
    </source>
</evidence>
<feature type="coiled-coil region" evidence="1">
    <location>
        <begin position="50"/>
        <end position="77"/>
    </location>
</feature>
<protein>
    <recommendedName>
        <fullName evidence="4">YtxH domain-containing protein</fullName>
    </recommendedName>
</protein>
<evidence type="ECO:0000313" key="3">
    <source>
        <dbReference type="Proteomes" id="UP000178449"/>
    </source>
</evidence>